<proteinExistence type="predicted"/>
<dbReference type="PANTHER" id="PTHR44858:SF1">
    <property type="entry name" value="UDP-N-ACETYLGLUCOSAMINE--PEPTIDE N-ACETYLGLUCOSAMINYLTRANSFERASE SPINDLY-RELATED"/>
    <property type="match status" value="1"/>
</dbReference>
<sequence>MTAHQWRIGPAPVDGEQVDIAVDCHRGLRGPYTGLGSLLRLVVPEAYGRWPDLVQRHLTEILSAAPELRGAIDAAPETLTSLAVPEERTRIYPANRTRRLAHGATEFLAGYAARAGRLPLRLAFDRVDQADPTDQEFLAIFLRRVRPDVVRVLIGTGGGELEPELTAALDRYAGRLPELTQVAGRPGRDPEELLRAYVDADGTSADPAELAAYRQADPQARVALHDARAALLRGRGDWSLELGAIPWQLERGSDPAGAGAEALYEAARHCGALGYYHAVIDYGTRGRAVVDPDTQMERFWLLSTRASSAMVVLGRTVEAEPTYLDLRSRYAEPELQMSTGYALAMLYTRFHPEELRDHHLARGYINNSIAIASLLPDPQKRAFHSVFQNNGLALIEMRLGRLPAALRLVDDGLNRLDRELPGDKHRLHRSVLVHNRGKAYLALGRLEEALTDLTKVIELDPNYADYYFDRADVRRRLGDLTGAVADCDTAISLSPPFFELYYNRADLKAELGDLAGAIADFGYVVELEPDQLDARVNLISLLLDEGSVDAVRPHVEEGLLRHPGDARLLHLRGVLAVTDGAAADARRYLDEALAADPALVAALASRAALAFDGGDHERAVADLTAAIAVDADNPDLLYNRGFVHEAAGRWAEAVADYSRALDMPGADREELLSRRARCHAELGDVDASRADQAAGTAGQPNLAGAR</sequence>
<comment type="caution">
    <text evidence="5">The sequence shown here is derived from an EMBL/GenBank/DDBJ whole genome shotgun (WGS) entry which is preliminary data.</text>
</comment>
<reference evidence="5 6" key="1">
    <citation type="submission" date="2024-10" db="EMBL/GenBank/DDBJ databases">
        <title>The Natural Products Discovery Center: Release of the First 8490 Sequenced Strains for Exploring Actinobacteria Biosynthetic Diversity.</title>
        <authorList>
            <person name="Kalkreuter E."/>
            <person name="Kautsar S.A."/>
            <person name="Yang D."/>
            <person name="Bader C.D."/>
            <person name="Teijaro C.N."/>
            <person name="Fluegel L."/>
            <person name="Davis C.M."/>
            <person name="Simpson J.R."/>
            <person name="Lauterbach L."/>
            <person name="Steele A.D."/>
            <person name="Gui C."/>
            <person name="Meng S."/>
            <person name="Li G."/>
            <person name="Viehrig K."/>
            <person name="Ye F."/>
            <person name="Su P."/>
            <person name="Kiefer A.F."/>
            <person name="Nichols A."/>
            <person name="Cepeda A.J."/>
            <person name="Yan W."/>
            <person name="Fan B."/>
            <person name="Jiang Y."/>
            <person name="Adhikari A."/>
            <person name="Zheng C.-J."/>
            <person name="Schuster L."/>
            <person name="Cowan T.M."/>
            <person name="Smanski M.J."/>
            <person name="Chevrette M.G."/>
            <person name="De Carvalho L.P.S."/>
            <person name="Shen B."/>
        </authorList>
    </citation>
    <scope>NUCLEOTIDE SEQUENCE [LARGE SCALE GENOMIC DNA]</scope>
    <source>
        <strain evidence="5 6">NPDC021253</strain>
    </source>
</reference>
<keyword evidence="6" id="KW-1185">Reference proteome</keyword>
<keyword evidence="1" id="KW-0677">Repeat</keyword>
<evidence type="ECO:0000256" key="1">
    <source>
        <dbReference type="ARBA" id="ARBA00022737"/>
    </source>
</evidence>
<dbReference type="PROSITE" id="PS50005">
    <property type="entry name" value="TPR"/>
    <property type="match status" value="2"/>
</dbReference>
<dbReference type="PROSITE" id="PS50293">
    <property type="entry name" value="TPR_REGION"/>
    <property type="match status" value="1"/>
</dbReference>
<dbReference type="SUPFAM" id="SSF48452">
    <property type="entry name" value="TPR-like"/>
    <property type="match status" value="1"/>
</dbReference>
<dbReference type="SMART" id="SM00028">
    <property type="entry name" value="TPR"/>
    <property type="match status" value="6"/>
</dbReference>
<dbReference type="EMBL" id="JBIRPU010000002">
    <property type="protein sequence ID" value="MFI0792097.1"/>
    <property type="molecule type" value="Genomic_DNA"/>
</dbReference>
<dbReference type="PANTHER" id="PTHR44858">
    <property type="entry name" value="TETRATRICOPEPTIDE REPEAT PROTEIN 6"/>
    <property type="match status" value="1"/>
</dbReference>
<accession>A0ABW7SIN9</accession>
<feature type="region of interest" description="Disordered" evidence="4">
    <location>
        <begin position="687"/>
        <end position="706"/>
    </location>
</feature>
<protein>
    <submittedName>
        <fullName evidence="5">Tetratricopeptide repeat protein</fullName>
    </submittedName>
</protein>
<organism evidence="5 6">
    <name type="scientific">Micromonospora rubida</name>
    <dbReference type="NCBI Taxonomy" id="2697657"/>
    <lineage>
        <taxon>Bacteria</taxon>
        <taxon>Bacillati</taxon>
        <taxon>Actinomycetota</taxon>
        <taxon>Actinomycetes</taxon>
        <taxon>Micromonosporales</taxon>
        <taxon>Micromonosporaceae</taxon>
        <taxon>Micromonospora</taxon>
    </lineage>
</organism>
<feature type="repeat" description="TPR" evidence="3">
    <location>
        <begin position="430"/>
        <end position="463"/>
    </location>
</feature>
<dbReference type="InterPro" id="IPR019734">
    <property type="entry name" value="TPR_rpt"/>
</dbReference>
<gene>
    <name evidence="5" type="ORF">ACH4OY_05245</name>
</gene>
<evidence type="ECO:0000256" key="3">
    <source>
        <dbReference type="PROSITE-ProRule" id="PRU00339"/>
    </source>
</evidence>
<keyword evidence="2 3" id="KW-0802">TPR repeat</keyword>
<evidence type="ECO:0000256" key="2">
    <source>
        <dbReference type="ARBA" id="ARBA00022803"/>
    </source>
</evidence>
<evidence type="ECO:0000256" key="4">
    <source>
        <dbReference type="SAM" id="MobiDB-lite"/>
    </source>
</evidence>
<dbReference type="InterPro" id="IPR050498">
    <property type="entry name" value="Ycf3"/>
</dbReference>
<evidence type="ECO:0000313" key="5">
    <source>
        <dbReference type="EMBL" id="MFI0792097.1"/>
    </source>
</evidence>
<evidence type="ECO:0000313" key="6">
    <source>
        <dbReference type="Proteomes" id="UP001611075"/>
    </source>
</evidence>
<dbReference type="RefSeq" id="WP_396676724.1">
    <property type="nucleotide sequence ID" value="NZ_JBIRPU010000002.1"/>
</dbReference>
<dbReference type="InterPro" id="IPR011990">
    <property type="entry name" value="TPR-like_helical_dom_sf"/>
</dbReference>
<name>A0ABW7SIN9_9ACTN</name>
<dbReference type="Pfam" id="PF13414">
    <property type="entry name" value="TPR_11"/>
    <property type="match status" value="2"/>
</dbReference>
<dbReference type="Gene3D" id="1.25.40.10">
    <property type="entry name" value="Tetratricopeptide repeat domain"/>
    <property type="match status" value="2"/>
</dbReference>
<dbReference type="Pfam" id="PF14559">
    <property type="entry name" value="TPR_19"/>
    <property type="match status" value="1"/>
</dbReference>
<dbReference type="Proteomes" id="UP001611075">
    <property type="component" value="Unassembled WGS sequence"/>
</dbReference>
<feature type="repeat" description="TPR" evidence="3">
    <location>
        <begin position="498"/>
        <end position="531"/>
    </location>
</feature>